<evidence type="ECO:0000313" key="3">
    <source>
        <dbReference type="EMBL" id="OAP62648.1"/>
    </source>
</evidence>
<dbReference type="PANTHER" id="PTHR48081:SF33">
    <property type="entry name" value="KYNURENINE FORMAMIDASE"/>
    <property type="match status" value="1"/>
</dbReference>
<dbReference type="GeneID" id="30006045"/>
<reference evidence="3 4" key="1">
    <citation type="submission" date="2016-04" db="EMBL/GenBank/DDBJ databases">
        <title>Draft genome of Fonsecaea erecta CBS 125763.</title>
        <authorList>
            <person name="Weiss V.A."/>
            <person name="Vicente V.A."/>
            <person name="Raittz R.T."/>
            <person name="Moreno L.F."/>
            <person name="De Souza E.M."/>
            <person name="Pedrosa F.O."/>
            <person name="Steffens M.B."/>
            <person name="Faoro H."/>
            <person name="Tadra-Sfeir M.Z."/>
            <person name="Najafzadeh M.J."/>
            <person name="Felipe M.S."/>
            <person name="Teixeira M."/>
            <person name="Sun J."/>
            <person name="Xi L."/>
            <person name="Gomes R."/>
            <person name="De Azevedo C.M."/>
            <person name="Salgado C.G."/>
            <person name="Da Silva M.B."/>
            <person name="Nascimento M.F."/>
            <person name="Queiroz-Telles F."/>
            <person name="Attili D.S."/>
            <person name="Gorbushina A."/>
        </authorList>
    </citation>
    <scope>NUCLEOTIDE SEQUENCE [LARGE SCALE GENOMIC DNA]</scope>
    <source>
        <strain evidence="3 4">CBS 125763</strain>
    </source>
</reference>
<keyword evidence="1" id="KW-0378">Hydrolase</keyword>
<dbReference type="GO" id="GO:0016787">
    <property type="term" value="F:hydrolase activity"/>
    <property type="evidence" value="ECO:0007669"/>
    <property type="project" value="UniProtKB-KW"/>
</dbReference>
<dbReference type="SUPFAM" id="SSF53474">
    <property type="entry name" value="alpha/beta-Hydrolases"/>
    <property type="match status" value="1"/>
</dbReference>
<evidence type="ECO:0000313" key="4">
    <source>
        <dbReference type="Proteomes" id="UP000078343"/>
    </source>
</evidence>
<dbReference type="Pfam" id="PF20434">
    <property type="entry name" value="BD-FAE"/>
    <property type="match status" value="1"/>
</dbReference>
<accession>A0A178ZS43</accession>
<feature type="domain" description="BD-FAE-like" evidence="2">
    <location>
        <begin position="52"/>
        <end position="249"/>
    </location>
</feature>
<comment type="caution">
    <text evidence="3">The sequence shown here is derived from an EMBL/GenBank/DDBJ whole genome shotgun (WGS) entry which is preliminary data.</text>
</comment>
<protein>
    <recommendedName>
        <fullName evidence="2">BD-FAE-like domain-containing protein</fullName>
    </recommendedName>
</protein>
<dbReference type="PANTHER" id="PTHR48081">
    <property type="entry name" value="AB HYDROLASE SUPERFAMILY PROTEIN C4A8.06C"/>
    <property type="match status" value="1"/>
</dbReference>
<keyword evidence="4" id="KW-1185">Reference proteome</keyword>
<dbReference type="Proteomes" id="UP000078343">
    <property type="component" value="Unassembled WGS sequence"/>
</dbReference>
<dbReference type="EMBL" id="LVYI01000002">
    <property type="protein sequence ID" value="OAP62648.1"/>
    <property type="molecule type" value="Genomic_DNA"/>
</dbReference>
<evidence type="ECO:0000259" key="2">
    <source>
        <dbReference type="Pfam" id="PF20434"/>
    </source>
</evidence>
<dbReference type="OrthoDB" id="433474at2759"/>
<dbReference type="STRING" id="1367422.A0A178ZS43"/>
<sequence length="302" mass="33103">MDQLPRLGRSIWEVIPQTTEIYSSLLTQNSKDAILATSREVANYGPDTRQKLDIYAPRKSRTAAPIMVFLYGGAWVEGDRVLGSVPDGLVYRNLGYYFAEKHGIETIIPDYRLVKHGVKYPSGAEDIALVLKFIRERYGGERPLFILGNSAGGVNALSWLLDSAFKGSRDTSNVAGIISLGALMDFADLPAPFPDLLAQYFEEDYVSRSPLALLRSAAPNNRLDGDLPALLILWSELDPEVITESNHGFVAQLKQVGIPVDAEEIAGHNHISPPMALGTGLEIEEEWGQSVVAWTGKHVGRA</sequence>
<gene>
    <name evidence="3" type="ORF">AYL99_01875</name>
</gene>
<dbReference type="AlphaFoldDB" id="A0A178ZS43"/>
<evidence type="ECO:0000256" key="1">
    <source>
        <dbReference type="ARBA" id="ARBA00022801"/>
    </source>
</evidence>
<dbReference type="Gene3D" id="3.40.50.1820">
    <property type="entry name" value="alpha/beta hydrolase"/>
    <property type="match status" value="1"/>
</dbReference>
<organism evidence="3 4">
    <name type="scientific">Fonsecaea erecta</name>
    <dbReference type="NCBI Taxonomy" id="1367422"/>
    <lineage>
        <taxon>Eukaryota</taxon>
        <taxon>Fungi</taxon>
        <taxon>Dikarya</taxon>
        <taxon>Ascomycota</taxon>
        <taxon>Pezizomycotina</taxon>
        <taxon>Eurotiomycetes</taxon>
        <taxon>Chaetothyriomycetidae</taxon>
        <taxon>Chaetothyriales</taxon>
        <taxon>Herpotrichiellaceae</taxon>
        <taxon>Fonsecaea</taxon>
    </lineage>
</organism>
<dbReference type="InterPro" id="IPR050300">
    <property type="entry name" value="GDXG_lipolytic_enzyme"/>
</dbReference>
<name>A0A178ZS43_9EURO</name>
<dbReference type="InterPro" id="IPR029058">
    <property type="entry name" value="AB_hydrolase_fold"/>
</dbReference>
<dbReference type="InterPro" id="IPR049492">
    <property type="entry name" value="BD-FAE-like_dom"/>
</dbReference>
<proteinExistence type="predicted"/>
<dbReference type="RefSeq" id="XP_018696015.1">
    <property type="nucleotide sequence ID" value="XM_018833391.1"/>
</dbReference>